<name>D1PAJ9_9BACT</name>
<comment type="caution">
    <text evidence="1">The sequence shown here is derived from an EMBL/GenBank/DDBJ whole genome shotgun (WGS) entry which is preliminary data.</text>
</comment>
<dbReference type="Proteomes" id="UP000004477">
    <property type="component" value="Unassembled WGS sequence"/>
</dbReference>
<gene>
    <name evidence="1" type="ORF">PREVCOP_04224</name>
</gene>
<proteinExistence type="predicted"/>
<dbReference type="HOGENOM" id="CLU_3203446_0_0_10"/>
<protein>
    <submittedName>
        <fullName evidence="1">Uncharacterized protein</fullName>
    </submittedName>
</protein>
<accession>D1PAJ9</accession>
<organism evidence="1 2">
    <name type="scientific">Segatella copri DSM 18205</name>
    <dbReference type="NCBI Taxonomy" id="537011"/>
    <lineage>
        <taxon>Bacteria</taxon>
        <taxon>Pseudomonadati</taxon>
        <taxon>Bacteroidota</taxon>
        <taxon>Bacteroidia</taxon>
        <taxon>Bacteroidales</taxon>
        <taxon>Prevotellaceae</taxon>
        <taxon>Segatella</taxon>
    </lineage>
</organism>
<evidence type="ECO:0000313" key="1">
    <source>
        <dbReference type="EMBL" id="EFB36335.1"/>
    </source>
</evidence>
<evidence type="ECO:0000313" key="2">
    <source>
        <dbReference type="Proteomes" id="UP000004477"/>
    </source>
</evidence>
<sequence>MAFYPKVKAKSLKLPSSRICVAKIVMQHSRLRRIANPQGNRSSLF</sequence>
<keyword evidence="2" id="KW-1185">Reference proteome</keyword>
<dbReference type="EMBL" id="ACBX02000007">
    <property type="protein sequence ID" value="EFB36335.1"/>
    <property type="molecule type" value="Genomic_DNA"/>
</dbReference>
<dbReference type="PaxDb" id="537011-PREVCOP_04224"/>
<dbReference type="AlphaFoldDB" id="D1PAJ9"/>
<reference evidence="1" key="1">
    <citation type="submission" date="2009-11" db="EMBL/GenBank/DDBJ databases">
        <authorList>
            <person name="Weinstock G."/>
            <person name="Sodergren E."/>
            <person name="Clifton S."/>
            <person name="Fulton L."/>
            <person name="Fulton B."/>
            <person name="Courtney L."/>
            <person name="Fronick C."/>
            <person name="Harrison M."/>
            <person name="Strong C."/>
            <person name="Farmer C."/>
            <person name="Delahaunty K."/>
            <person name="Markovic C."/>
            <person name="Hall O."/>
            <person name="Minx P."/>
            <person name="Tomlinson C."/>
            <person name="Mitreva M."/>
            <person name="Nelson J."/>
            <person name="Hou S."/>
            <person name="Wollam A."/>
            <person name="Pepin K.H."/>
            <person name="Johnson M."/>
            <person name="Bhonagiri V."/>
            <person name="Nash W.E."/>
            <person name="Warren W."/>
            <person name="Chinwalla A."/>
            <person name="Mardis E.R."/>
            <person name="Wilson R.K."/>
        </authorList>
    </citation>
    <scope>NUCLEOTIDE SEQUENCE [LARGE SCALE GENOMIC DNA]</scope>
    <source>
        <strain evidence="1">DSM 18205</strain>
    </source>
</reference>